<name>A0A847D9G2_9LACT</name>
<proteinExistence type="predicted"/>
<accession>A0A847D9G2</accession>
<dbReference type="RefSeq" id="WP_276648497.1">
    <property type="nucleotide sequence ID" value="NZ_JAAZCD010000291.1"/>
</dbReference>
<dbReference type="Pfam" id="PF01555">
    <property type="entry name" value="N6_N4_Mtase"/>
    <property type="match status" value="1"/>
</dbReference>
<evidence type="ECO:0000313" key="6">
    <source>
        <dbReference type="Proteomes" id="UP000589373"/>
    </source>
</evidence>
<dbReference type="InterPro" id="IPR002941">
    <property type="entry name" value="DNA_methylase_N4/N6"/>
</dbReference>
<dbReference type="PRINTS" id="PR00508">
    <property type="entry name" value="S21N4MTFRASE"/>
</dbReference>
<evidence type="ECO:0000256" key="1">
    <source>
        <dbReference type="ARBA" id="ARBA00022603"/>
    </source>
</evidence>
<protein>
    <submittedName>
        <fullName evidence="5">Site-specific DNA-methyltransferase</fullName>
    </submittedName>
</protein>
<evidence type="ECO:0000256" key="2">
    <source>
        <dbReference type="ARBA" id="ARBA00022679"/>
    </source>
</evidence>
<dbReference type="Gene3D" id="3.40.50.150">
    <property type="entry name" value="Vaccinia Virus protein VP39"/>
    <property type="match status" value="1"/>
</dbReference>
<dbReference type="SUPFAM" id="SSF53335">
    <property type="entry name" value="S-adenosyl-L-methionine-dependent methyltransferases"/>
    <property type="match status" value="1"/>
</dbReference>
<dbReference type="GO" id="GO:0003677">
    <property type="term" value="F:DNA binding"/>
    <property type="evidence" value="ECO:0007669"/>
    <property type="project" value="InterPro"/>
</dbReference>
<dbReference type="AlphaFoldDB" id="A0A847D9G2"/>
<keyword evidence="2 5" id="KW-0808">Transferase</keyword>
<gene>
    <name evidence="5" type="ORF">GX662_12610</name>
</gene>
<evidence type="ECO:0000259" key="4">
    <source>
        <dbReference type="Pfam" id="PF01555"/>
    </source>
</evidence>
<comment type="caution">
    <text evidence="5">The sequence shown here is derived from an EMBL/GenBank/DDBJ whole genome shotgun (WGS) entry which is preliminary data.</text>
</comment>
<dbReference type="EMBL" id="JAAZCD010000291">
    <property type="protein sequence ID" value="NLD33074.1"/>
    <property type="molecule type" value="Genomic_DNA"/>
</dbReference>
<dbReference type="GO" id="GO:0009307">
    <property type="term" value="P:DNA restriction-modification system"/>
    <property type="evidence" value="ECO:0007669"/>
    <property type="project" value="UniProtKB-KW"/>
</dbReference>
<keyword evidence="3" id="KW-0680">Restriction system</keyword>
<feature type="non-terminal residue" evidence="5">
    <location>
        <position position="1"/>
    </location>
</feature>
<organism evidence="5 6">
    <name type="scientific">Trichococcus flocculiformis</name>
    <dbReference type="NCBI Taxonomy" id="82803"/>
    <lineage>
        <taxon>Bacteria</taxon>
        <taxon>Bacillati</taxon>
        <taxon>Bacillota</taxon>
        <taxon>Bacilli</taxon>
        <taxon>Lactobacillales</taxon>
        <taxon>Carnobacteriaceae</taxon>
        <taxon>Trichococcus</taxon>
    </lineage>
</organism>
<dbReference type="GO" id="GO:0008170">
    <property type="term" value="F:N-methyltransferase activity"/>
    <property type="evidence" value="ECO:0007669"/>
    <property type="project" value="InterPro"/>
</dbReference>
<evidence type="ECO:0000313" key="5">
    <source>
        <dbReference type="EMBL" id="NLD33074.1"/>
    </source>
</evidence>
<evidence type="ECO:0000256" key="3">
    <source>
        <dbReference type="ARBA" id="ARBA00022747"/>
    </source>
</evidence>
<dbReference type="Proteomes" id="UP000589373">
    <property type="component" value="Unassembled WGS sequence"/>
</dbReference>
<dbReference type="InterPro" id="IPR001091">
    <property type="entry name" value="RM_Methyltransferase"/>
</dbReference>
<dbReference type="InterPro" id="IPR029063">
    <property type="entry name" value="SAM-dependent_MTases_sf"/>
</dbReference>
<keyword evidence="1 5" id="KW-0489">Methyltransferase</keyword>
<reference evidence="5 6" key="1">
    <citation type="journal article" date="2020" name="Biotechnol. Biofuels">
        <title>New insights from the biogas microbiome by comprehensive genome-resolved metagenomics of nearly 1600 species originating from multiple anaerobic digesters.</title>
        <authorList>
            <person name="Campanaro S."/>
            <person name="Treu L."/>
            <person name="Rodriguez-R L.M."/>
            <person name="Kovalovszki A."/>
            <person name="Ziels R.M."/>
            <person name="Maus I."/>
            <person name="Zhu X."/>
            <person name="Kougias P.G."/>
            <person name="Basile A."/>
            <person name="Luo G."/>
            <person name="Schluter A."/>
            <person name="Konstantinidis K.T."/>
            <person name="Angelidaki I."/>
        </authorList>
    </citation>
    <scope>NUCLEOTIDE SEQUENCE [LARGE SCALE GENOMIC DNA]</scope>
    <source>
        <strain evidence="5">AS07pgkLD_105</strain>
    </source>
</reference>
<feature type="domain" description="DNA methylase N-4/N-6" evidence="4">
    <location>
        <begin position="4"/>
        <end position="65"/>
    </location>
</feature>
<sequence length="96" mass="10569">SYPKVHPTQKPIPLLKRLISIFTDVGDVVIDPVAGSGSTLRAAAELGRNAYGFEIKKDFFKLANEKMLSSIPMALPFDVPRTEAIEDNQIAIQEVE</sequence>
<dbReference type="GO" id="GO:0032259">
    <property type="term" value="P:methylation"/>
    <property type="evidence" value="ECO:0007669"/>
    <property type="project" value="UniProtKB-KW"/>
</dbReference>